<protein>
    <submittedName>
        <fullName evidence="1">Uncharacterized protein</fullName>
    </submittedName>
</protein>
<gene>
    <name evidence="1" type="ORF">BGE01nite_41920</name>
</gene>
<dbReference type="RefSeq" id="WP_146853293.1">
    <property type="nucleotide sequence ID" value="NZ_BKAG01000038.1"/>
</dbReference>
<evidence type="ECO:0000313" key="2">
    <source>
        <dbReference type="Proteomes" id="UP000321577"/>
    </source>
</evidence>
<reference evidence="1 2" key="1">
    <citation type="submission" date="2019-07" db="EMBL/GenBank/DDBJ databases">
        <title>Whole genome shotgun sequence of Brevifollis gellanilyticus NBRC 108608.</title>
        <authorList>
            <person name="Hosoyama A."/>
            <person name="Uohara A."/>
            <person name="Ohji S."/>
            <person name="Ichikawa N."/>
        </authorList>
    </citation>
    <scope>NUCLEOTIDE SEQUENCE [LARGE SCALE GENOMIC DNA]</scope>
    <source>
        <strain evidence="1 2">NBRC 108608</strain>
    </source>
</reference>
<keyword evidence="2" id="KW-1185">Reference proteome</keyword>
<dbReference type="Proteomes" id="UP000321577">
    <property type="component" value="Unassembled WGS sequence"/>
</dbReference>
<evidence type="ECO:0000313" key="1">
    <source>
        <dbReference type="EMBL" id="GEP44901.1"/>
    </source>
</evidence>
<dbReference type="OrthoDB" id="200174at2"/>
<name>A0A512MEX2_9BACT</name>
<sequence length="108" mass="11624">MNGTERAMLFAGLPGADLVSDGLADVAAGRETVAGELVKIGSPRLNDCGLSVIVDHEEALNADRRLYTLLGASHGNAAHSQYNALIRQLVSFERALEQRLARARRVRV</sequence>
<comment type="caution">
    <text evidence="1">The sequence shown here is derived from an EMBL/GenBank/DDBJ whole genome shotgun (WGS) entry which is preliminary data.</text>
</comment>
<proteinExistence type="predicted"/>
<organism evidence="1 2">
    <name type="scientific">Brevifollis gellanilyticus</name>
    <dbReference type="NCBI Taxonomy" id="748831"/>
    <lineage>
        <taxon>Bacteria</taxon>
        <taxon>Pseudomonadati</taxon>
        <taxon>Verrucomicrobiota</taxon>
        <taxon>Verrucomicrobiia</taxon>
        <taxon>Verrucomicrobiales</taxon>
        <taxon>Verrucomicrobiaceae</taxon>
    </lineage>
</organism>
<dbReference type="EMBL" id="BKAG01000038">
    <property type="protein sequence ID" value="GEP44901.1"/>
    <property type="molecule type" value="Genomic_DNA"/>
</dbReference>
<dbReference type="AlphaFoldDB" id="A0A512MEX2"/>
<accession>A0A512MEX2</accession>